<name>A0A6J5Q372_9CAUD</name>
<proteinExistence type="predicted"/>
<accession>A0A6J5Q372</accession>
<dbReference type="InterPro" id="IPR016181">
    <property type="entry name" value="Acyl_CoA_acyltransferase"/>
</dbReference>
<organism evidence="2">
    <name type="scientific">uncultured Caudovirales phage</name>
    <dbReference type="NCBI Taxonomy" id="2100421"/>
    <lineage>
        <taxon>Viruses</taxon>
        <taxon>Duplodnaviria</taxon>
        <taxon>Heunggongvirae</taxon>
        <taxon>Uroviricota</taxon>
        <taxon>Caudoviricetes</taxon>
        <taxon>Peduoviridae</taxon>
        <taxon>Maltschvirus</taxon>
        <taxon>Maltschvirus maltsch</taxon>
    </lineage>
</organism>
<evidence type="ECO:0000259" key="1">
    <source>
        <dbReference type="PROSITE" id="PS51186"/>
    </source>
</evidence>
<dbReference type="EMBL" id="LR796927">
    <property type="protein sequence ID" value="CAB4175855.1"/>
    <property type="molecule type" value="Genomic_DNA"/>
</dbReference>
<dbReference type="GO" id="GO:0016747">
    <property type="term" value="F:acyltransferase activity, transferring groups other than amino-acyl groups"/>
    <property type="evidence" value="ECO:0007669"/>
    <property type="project" value="InterPro"/>
</dbReference>
<protein>
    <submittedName>
        <fullName evidence="2">NAT_SF domain containing protein</fullName>
    </submittedName>
</protein>
<reference evidence="2" key="1">
    <citation type="submission" date="2020-05" db="EMBL/GenBank/DDBJ databases">
        <authorList>
            <person name="Chiriac C."/>
            <person name="Salcher M."/>
            <person name="Ghai R."/>
            <person name="Kavagutti S V."/>
        </authorList>
    </citation>
    <scope>NUCLEOTIDE SEQUENCE</scope>
</reference>
<dbReference type="SUPFAM" id="SSF55729">
    <property type="entry name" value="Acyl-CoA N-acyltransferases (Nat)"/>
    <property type="match status" value="1"/>
</dbReference>
<evidence type="ECO:0000313" key="2">
    <source>
        <dbReference type="EMBL" id="CAB4175855.1"/>
    </source>
</evidence>
<dbReference type="PROSITE" id="PS51186">
    <property type="entry name" value="GNAT"/>
    <property type="match status" value="1"/>
</dbReference>
<dbReference type="CDD" id="cd04301">
    <property type="entry name" value="NAT_SF"/>
    <property type="match status" value="1"/>
</dbReference>
<dbReference type="Gene3D" id="3.40.630.30">
    <property type="match status" value="1"/>
</dbReference>
<gene>
    <name evidence="2" type="ORF">UFOVP996_50</name>
</gene>
<sequence>MINLETDLDLGTIRFAKEEDIKYIISLSKKENHSLGFIPKMAYEAAITGIKTGDRWSNVCNDKLFVIECNGDLVGFCLASFGIPNAISKKGKIAQICLQTDARKFLRGRKLLDAMVDYGKTQGTFAFSAGCANDLESNLFWKSMGWICIAQRLGISHKNTWKQTSKRVINIYRYDPSDFLLSLDTSFESFK</sequence>
<feature type="domain" description="N-acetyltransferase" evidence="1">
    <location>
        <begin position="11"/>
        <end position="186"/>
    </location>
</feature>
<dbReference type="InterPro" id="IPR000182">
    <property type="entry name" value="GNAT_dom"/>
</dbReference>